<protein>
    <submittedName>
        <fullName evidence="13">TonB-dependent receptor</fullName>
    </submittedName>
</protein>
<dbReference type="GO" id="GO:0009279">
    <property type="term" value="C:cell outer membrane"/>
    <property type="evidence" value="ECO:0007669"/>
    <property type="project" value="UniProtKB-SubCell"/>
</dbReference>
<evidence type="ECO:0000256" key="10">
    <source>
        <dbReference type="SAM" id="SignalP"/>
    </source>
</evidence>
<dbReference type="Gene3D" id="2.170.130.10">
    <property type="entry name" value="TonB-dependent receptor, plug domain"/>
    <property type="match status" value="1"/>
</dbReference>
<dbReference type="InterPro" id="IPR036942">
    <property type="entry name" value="Beta-barrel_TonB_sf"/>
</dbReference>
<keyword evidence="5 9" id="KW-0798">TonB box</keyword>
<evidence type="ECO:0000259" key="12">
    <source>
        <dbReference type="Pfam" id="PF07715"/>
    </source>
</evidence>
<accession>A0A9X1IR04</accession>
<reference evidence="13" key="1">
    <citation type="submission" date="2021-05" db="EMBL/GenBank/DDBJ databases">
        <title>Genome of Sphingobium sp. strain.</title>
        <authorList>
            <person name="Fan R."/>
        </authorList>
    </citation>
    <scope>NUCLEOTIDE SEQUENCE</scope>
    <source>
        <strain evidence="13">H33</strain>
    </source>
</reference>
<comment type="caution">
    <text evidence="13">The sequence shown here is derived from an EMBL/GenBank/DDBJ whole genome shotgun (WGS) entry which is preliminary data.</text>
</comment>
<dbReference type="InterPro" id="IPR012910">
    <property type="entry name" value="Plug_dom"/>
</dbReference>
<comment type="subcellular location">
    <subcellularLocation>
        <location evidence="1 8">Cell outer membrane</location>
        <topology evidence="1 8">Multi-pass membrane protein</topology>
    </subcellularLocation>
</comment>
<dbReference type="InterPro" id="IPR037066">
    <property type="entry name" value="Plug_dom_sf"/>
</dbReference>
<dbReference type="AlphaFoldDB" id="A0A9X1IR04"/>
<evidence type="ECO:0000256" key="3">
    <source>
        <dbReference type="ARBA" id="ARBA00022452"/>
    </source>
</evidence>
<feature type="domain" description="TonB-dependent receptor-like beta-barrel" evidence="11">
    <location>
        <begin position="333"/>
        <end position="845"/>
    </location>
</feature>
<evidence type="ECO:0000313" key="13">
    <source>
        <dbReference type="EMBL" id="MBT2187032.1"/>
    </source>
</evidence>
<keyword evidence="4 8" id="KW-0812">Transmembrane</keyword>
<dbReference type="SUPFAM" id="SSF56935">
    <property type="entry name" value="Porins"/>
    <property type="match status" value="1"/>
</dbReference>
<dbReference type="PANTHER" id="PTHR47234:SF3">
    <property type="entry name" value="SECRETIN_TONB SHORT N-TERMINAL DOMAIN-CONTAINING PROTEIN"/>
    <property type="match status" value="1"/>
</dbReference>
<keyword evidence="14" id="KW-1185">Reference proteome</keyword>
<organism evidence="13 14">
    <name type="scientific">Sphingobium nicotianae</name>
    <dbReference type="NCBI Taxonomy" id="2782607"/>
    <lineage>
        <taxon>Bacteria</taxon>
        <taxon>Pseudomonadati</taxon>
        <taxon>Pseudomonadota</taxon>
        <taxon>Alphaproteobacteria</taxon>
        <taxon>Sphingomonadales</taxon>
        <taxon>Sphingomonadaceae</taxon>
        <taxon>Sphingobium</taxon>
    </lineage>
</organism>
<keyword evidence="3 8" id="KW-1134">Transmembrane beta strand</keyword>
<evidence type="ECO:0000256" key="2">
    <source>
        <dbReference type="ARBA" id="ARBA00022448"/>
    </source>
</evidence>
<evidence type="ECO:0000313" key="14">
    <source>
        <dbReference type="Proteomes" id="UP001138757"/>
    </source>
</evidence>
<dbReference type="Pfam" id="PF07715">
    <property type="entry name" value="Plug"/>
    <property type="match status" value="1"/>
</dbReference>
<evidence type="ECO:0000256" key="5">
    <source>
        <dbReference type="ARBA" id="ARBA00023077"/>
    </source>
</evidence>
<feature type="domain" description="TonB-dependent receptor plug" evidence="12">
    <location>
        <begin position="54"/>
        <end position="174"/>
    </location>
</feature>
<gene>
    <name evidence="13" type="ORF">KK488_08745</name>
</gene>
<evidence type="ECO:0000256" key="1">
    <source>
        <dbReference type="ARBA" id="ARBA00004571"/>
    </source>
</evidence>
<evidence type="ECO:0000256" key="7">
    <source>
        <dbReference type="ARBA" id="ARBA00023237"/>
    </source>
</evidence>
<comment type="similarity">
    <text evidence="8 9">Belongs to the TonB-dependent receptor family.</text>
</comment>
<dbReference type="Gene3D" id="2.40.170.20">
    <property type="entry name" value="TonB-dependent receptor, beta-barrel domain"/>
    <property type="match status" value="1"/>
</dbReference>
<dbReference type="PROSITE" id="PS52016">
    <property type="entry name" value="TONB_DEPENDENT_REC_3"/>
    <property type="match status" value="1"/>
</dbReference>
<keyword evidence="7 8" id="KW-0998">Cell outer membrane</keyword>
<dbReference type="EMBL" id="JAHGAW010000005">
    <property type="protein sequence ID" value="MBT2187032.1"/>
    <property type="molecule type" value="Genomic_DNA"/>
</dbReference>
<name>A0A9X1IR04_9SPHN</name>
<sequence>MRHLSTISRATLAIALVFGAAGEAFAQADAPQDAEAEPQDAIIVTGTRVTGLKASDSPTPVQVLGADLLKRVGQTDLMQALGQNLPSIQVQAFGNDQTAFHPSIKLRGLNPNHTLVLVNGKRRHGTSNVVVTNALWTGGAAPDIGLIPQDSIERLEVLQDGAAAQYGTDAIAGVVNIILKKNASGGVINVTGGKYFAGDGLNQSYMGNVGFAPIEDMYVSVTAEHKVHDYSFRGDVDPRVVDTGQSGSANTGSNGGRTILARYPGVKNFPNYPYVNRIFGDGRMILTNVMYNAGYTGIEGIEIYSFGTLSRRVGRTYQNYRLPNVVYGKSAQASVNTANPTGDIPFKAGFSPQEVLRELDFAITSGVKGEFGNTTVDASLTYGRDTNKVYVEGSANAALYYDSSTLTQNGYSPSDVHDGDFVGSQWVAALDLTHELDIGMAQPLNIAGGLEWRRERYELVAGEPASYYVGSGFLQGGIQSFFGYSPANASAHTREDFSQYLDLSIKPIDPLLIDAAVRHEHYTDFGDTTVFKGTARYDITPTFAIRGTASTGFRAPTLAEGYYSGINVSVSSLSGIFAPNSAGAAFLGLSGLKPEKSTNFSAGVVVRPFDGMTITLDGYSIYLRDRIVQSAGFTGYSNNCKYLPGGYTQGMDVNAAKAAFTGTCTGFISPSVLDALAANGVPIIPVITAINGGASGSLNVNAFVNGLNTVTQGLDFLATYTTDFGDWGRVDWSVAANYNKTRVSSIGAPPSKVNQLQGIFDRYAQSAVTDASPKWRLNYGIFWQKGIFSVSLRESIYGKTKLLASRPANANIDYYQHVGTKGITDIEVGIEPKKGLKLAIGANNLFDIYPDKLPADIRQEQYNLSSTAYISQYPSFSPIGINGGYYYARVTAKF</sequence>
<dbReference type="Pfam" id="PF00593">
    <property type="entry name" value="TonB_dep_Rec_b-barrel"/>
    <property type="match status" value="1"/>
</dbReference>
<dbReference type="Proteomes" id="UP001138757">
    <property type="component" value="Unassembled WGS sequence"/>
</dbReference>
<keyword evidence="2 8" id="KW-0813">Transport</keyword>
<proteinExistence type="inferred from homology"/>
<evidence type="ECO:0000259" key="11">
    <source>
        <dbReference type="Pfam" id="PF00593"/>
    </source>
</evidence>
<evidence type="ECO:0000256" key="9">
    <source>
        <dbReference type="RuleBase" id="RU003357"/>
    </source>
</evidence>
<dbReference type="InterPro" id="IPR039426">
    <property type="entry name" value="TonB-dep_rcpt-like"/>
</dbReference>
<keyword evidence="10" id="KW-0732">Signal</keyword>
<feature type="chain" id="PRO_5040754114" evidence="10">
    <location>
        <begin position="27"/>
        <end position="894"/>
    </location>
</feature>
<dbReference type="RefSeq" id="WP_214622787.1">
    <property type="nucleotide sequence ID" value="NZ_JAHGAW010000005.1"/>
</dbReference>
<keyword evidence="6 8" id="KW-0472">Membrane</keyword>
<dbReference type="InterPro" id="IPR000531">
    <property type="entry name" value="Beta-barrel_TonB"/>
</dbReference>
<evidence type="ECO:0000256" key="6">
    <source>
        <dbReference type="ARBA" id="ARBA00023136"/>
    </source>
</evidence>
<evidence type="ECO:0000256" key="8">
    <source>
        <dbReference type="PROSITE-ProRule" id="PRU01360"/>
    </source>
</evidence>
<feature type="signal peptide" evidence="10">
    <location>
        <begin position="1"/>
        <end position="26"/>
    </location>
</feature>
<evidence type="ECO:0000256" key="4">
    <source>
        <dbReference type="ARBA" id="ARBA00022692"/>
    </source>
</evidence>
<dbReference type="PANTHER" id="PTHR47234">
    <property type="match status" value="1"/>
</dbReference>
<keyword evidence="13" id="KW-0675">Receptor</keyword>